<keyword evidence="2" id="KW-1133">Transmembrane helix</keyword>
<reference evidence="4" key="1">
    <citation type="journal article" date="2020" name="mSystems">
        <title>Genome- and Community-Level Interaction Insights into Carbon Utilization and Element Cycling Functions of Hydrothermarchaeota in Hydrothermal Sediment.</title>
        <authorList>
            <person name="Zhou Z."/>
            <person name="Liu Y."/>
            <person name="Xu W."/>
            <person name="Pan J."/>
            <person name="Luo Z.H."/>
            <person name="Li M."/>
        </authorList>
    </citation>
    <scope>NUCLEOTIDE SEQUENCE [LARGE SCALE GENOMIC DNA]</scope>
    <source>
        <strain evidence="4">SpSt-258</strain>
    </source>
</reference>
<dbReference type="GO" id="GO:0015093">
    <property type="term" value="F:ferrous iron transmembrane transporter activity"/>
    <property type="evidence" value="ECO:0007669"/>
    <property type="project" value="InterPro"/>
</dbReference>
<evidence type="ECO:0000256" key="2">
    <source>
        <dbReference type="SAM" id="Phobius"/>
    </source>
</evidence>
<dbReference type="PANTHER" id="PTHR43185">
    <property type="entry name" value="FERROUS IRON TRANSPORT PROTEIN B"/>
    <property type="match status" value="1"/>
</dbReference>
<feature type="transmembrane region" description="Helical" evidence="2">
    <location>
        <begin position="527"/>
        <end position="552"/>
    </location>
</feature>
<dbReference type="PRINTS" id="PR00326">
    <property type="entry name" value="GTP1OBG"/>
</dbReference>
<evidence type="ECO:0000256" key="1">
    <source>
        <dbReference type="ARBA" id="ARBA00023004"/>
    </source>
</evidence>
<dbReference type="EMBL" id="DSKY01000010">
    <property type="protein sequence ID" value="HDY58573.1"/>
    <property type="molecule type" value="Genomic_DNA"/>
</dbReference>
<name>A0A7V0Z4Q1_UNCW3</name>
<dbReference type="InterPro" id="IPR006073">
    <property type="entry name" value="GTP-bd"/>
</dbReference>
<dbReference type="InterPro" id="IPR008988">
    <property type="entry name" value="Transcriptional_repressor_C"/>
</dbReference>
<dbReference type="InterPro" id="IPR011642">
    <property type="entry name" value="Gate_dom"/>
</dbReference>
<keyword evidence="1" id="KW-0408">Iron</keyword>
<dbReference type="AlphaFoldDB" id="A0A7V0Z4Q1"/>
<dbReference type="PANTHER" id="PTHR43185:SF1">
    <property type="entry name" value="FE(2+) TRANSPORTER FEOB"/>
    <property type="match status" value="1"/>
</dbReference>
<dbReference type="InterPro" id="IPR027417">
    <property type="entry name" value="P-loop_NTPase"/>
</dbReference>
<comment type="caution">
    <text evidence="4">The sequence shown here is derived from an EMBL/GenBank/DDBJ whole genome shotgun (WGS) entry which is preliminary data.</text>
</comment>
<dbReference type="Pfam" id="PF07664">
    <property type="entry name" value="FeoB_C"/>
    <property type="match status" value="1"/>
</dbReference>
<evidence type="ECO:0000259" key="3">
    <source>
        <dbReference type="PROSITE" id="PS51711"/>
    </source>
</evidence>
<dbReference type="Pfam" id="PF07670">
    <property type="entry name" value="Gate"/>
    <property type="match status" value="2"/>
</dbReference>
<feature type="transmembrane region" description="Helical" evidence="2">
    <location>
        <begin position="472"/>
        <end position="495"/>
    </location>
</feature>
<dbReference type="Pfam" id="PF04023">
    <property type="entry name" value="FeoA"/>
    <property type="match status" value="1"/>
</dbReference>
<dbReference type="InterPro" id="IPR011640">
    <property type="entry name" value="Fe2_transport_prot_B_C"/>
</dbReference>
<dbReference type="GO" id="GO:0005525">
    <property type="term" value="F:GTP binding"/>
    <property type="evidence" value="ECO:0007669"/>
    <property type="project" value="InterPro"/>
</dbReference>
<dbReference type="InterPro" id="IPR007167">
    <property type="entry name" value="Fe-transptr_FeoA-like"/>
</dbReference>
<dbReference type="GO" id="GO:0046914">
    <property type="term" value="F:transition metal ion binding"/>
    <property type="evidence" value="ECO:0007669"/>
    <property type="project" value="InterPro"/>
</dbReference>
<dbReference type="Gene3D" id="2.30.30.90">
    <property type="match status" value="1"/>
</dbReference>
<feature type="transmembrane region" description="Helical" evidence="2">
    <location>
        <begin position="601"/>
        <end position="622"/>
    </location>
</feature>
<dbReference type="InterPro" id="IPR038157">
    <property type="entry name" value="FeoA_core_dom"/>
</dbReference>
<feature type="transmembrane region" description="Helical" evidence="2">
    <location>
        <begin position="558"/>
        <end position="581"/>
    </location>
</feature>
<feature type="transmembrane region" description="Helical" evidence="2">
    <location>
        <begin position="327"/>
        <end position="346"/>
    </location>
</feature>
<feature type="domain" description="FeoB-type G" evidence="3">
    <location>
        <begin position="80"/>
        <end position="245"/>
    </location>
</feature>
<dbReference type="Pfam" id="PF02421">
    <property type="entry name" value="FeoB_N"/>
    <property type="match status" value="1"/>
</dbReference>
<feature type="transmembrane region" description="Helical" evidence="2">
    <location>
        <begin position="634"/>
        <end position="651"/>
    </location>
</feature>
<feature type="transmembrane region" description="Helical" evidence="2">
    <location>
        <begin position="367"/>
        <end position="388"/>
    </location>
</feature>
<dbReference type="NCBIfam" id="TIGR00231">
    <property type="entry name" value="small_GTP"/>
    <property type="match status" value="1"/>
</dbReference>
<feature type="transmembrane region" description="Helical" evidence="2">
    <location>
        <begin position="442"/>
        <end position="466"/>
    </location>
</feature>
<dbReference type="SUPFAM" id="SSF50037">
    <property type="entry name" value="C-terminal domain of transcriptional repressors"/>
    <property type="match status" value="1"/>
</dbReference>
<proteinExistence type="predicted"/>
<evidence type="ECO:0000313" key="4">
    <source>
        <dbReference type="EMBL" id="HDY58573.1"/>
    </source>
</evidence>
<dbReference type="Gene3D" id="3.40.50.300">
    <property type="entry name" value="P-loop containing nucleotide triphosphate hydrolases"/>
    <property type="match status" value="1"/>
</dbReference>
<organism evidence="4">
    <name type="scientific">candidate division WOR-3 bacterium</name>
    <dbReference type="NCBI Taxonomy" id="2052148"/>
    <lineage>
        <taxon>Bacteria</taxon>
        <taxon>Bacteria division WOR-3</taxon>
    </lineage>
</organism>
<dbReference type="InterPro" id="IPR030389">
    <property type="entry name" value="G_FEOB_dom"/>
</dbReference>
<dbReference type="InterPro" id="IPR005225">
    <property type="entry name" value="Small_GTP-bd"/>
</dbReference>
<feature type="transmembrane region" description="Helical" evidence="2">
    <location>
        <begin position="287"/>
        <end position="307"/>
    </location>
</feature>
<dbReference type="InterPro" id="IPR050860">
    <property type="entry name" value="FeoB_GTPase"/>
</dbReference>
<protein>
    <submittedName>
        <fullName evidence="4">GTP-binding protein</fullName>
    </submittedName>
</protein>
<accession>A0A7V0Z4Q1</accession>
<gene>
    <name evidence="4" type="ORF">ENP86_03355</name>
</gene>
<dbReference type="SMART" id="SM00899">
    <property type="entry name" value="FeoA"/>
    <property type="match status" value="1"/>
</dbReference>
<keyword evidence="2" id="KW-0472">Membrane</keyword>
<feature type="transmembrane region" description="Helical" evidence="2">
    <location>
        <begin position="408"/>
        <end position="430"/>
    </location>
</feature>
<dbReference type="GO" id="GO:0005886">
    <property type="term" value="C:plasma membrane"/>
    <property type="evidence" value="ECO:0007669"/>
    <property type="project" value="TreeGrafter"/>
</dbReference>
<dbReference type="CDD" id="cd01879">
    <property type="entry name" value="FeoB"/>
    <property type="match status" value="1"/>
</dbReference>
<dbReference type="PROSITE" id="PS51711">
    <property type="entry name" value="G_FEOB"/>
    <property type="match status" value="1"/>
</dbReference>
<dbReference type="SUPFAM" id="SSF52540">
    <property type="entry name" value="P-loop containing nucleoside triphosphate hydrolases"/>
    <property type="match status" value="1"/>
</dbReference>
<sequence length="652" mass="71882">MPAINLTMMKPGEKGRVVEIAGGKGLISRLESLGIIPGAEITKISEQIMHGPVVIKIGNTQVAIGYGMARKVIVNIDYKIKKILLVGNPNVGKSVIFSRLTGVDVIASNYPGTTIDYCRGCAGYGNKRIEVIDVPGTYSLEPTTPAEEVTVQMLNKAIEEGESIIVNVIDATNLERNLNLTLQLLKKNIPMIIALNLWDEAKHTGIEINFKKLEEILGVSVIPTVAVTGEGIRELVNRLDEAKRGQLKFKDEERWHVVGQIISQVQVIKHRHHTFLERIGDLTINPWSGLPIAVILLFLIFQLIRFIGEGIINFLSDPFFNNLYKPVMLSFSKILGGSGIIHNILIGELINGDIDFGQSFGILTTGLYVEFAQVLPYVLAFYFVLSFLEDSGYLPRLAVLLDKFLHFFGLHGMAIIPMLLGLGCNVPGTLSTRILETKRERFIAATLMAICVPCMALTAMIFGLVGKFGARGLFPVFGTLFIVFVIGGFLLKLIFKGESPEIFTEIPSYRIPYFPALMKKLWMRVKWFIIEATPFVLLGVFIANLFYSLGIFNFLAKIIGPVVVYVLSLPAEATIALLLGFLRKDIAVGMLVPLNLTLKQLIIASTVLSMYFPCVATFSVFIKEFGIVDTLKATGIMLLTAFIVGGILNIIL</sequence>
<keyword evidence="2" id="KW-0812">Transmembrane</keyword>